<evidence type="ECO:0000313" key="2">
    <source>
        <dbReference type="EMBL" id="KZX16450.1"/>
    </source>
</evidence>
<feature type="transmembrane region" description="Helical" evidence="1">
    <location>
        <begin position="77"/>
        <end position="109"/>
    </location>
</feature>
<sequence>MNVIIIAILYGLSGFLMKFSDDEYDEKSNKLIAVIIGIISGLIMGFLATHNTDASYIFLGILIGNLIAFKIDGAHHVASLLVFAAVSLIFGLPQLSLITLAICITSAYIDEWGNDNLAIYKKSHFLKVFFDYRFSMKIAIFILALLGFYQAVTGFSILGFEFLNFYTFLFFILFELSYEFSRIVFEKYIK</sequence>
<keyword evidence="1" id="KW-0472">Membrane</keyword>
<comment type="caution">
    <text evidence="2">The sequence shown here is derived from an EMBL/GenBank/DDBJ whole genome shotgun (WGS) entry which is preliminary data.</text>
</comment>
<dbReference type="EMBL" id="LWMW01000092">
    <property type="protein sequence ID" value="KZX16450.1"/>
    <property type="molecule type" value="Genomic_DNA"/>
</dbReference>
<keyword evidence="1" id="KW-1133">Transmembrane helix</keyword>
<evidence type="ECO:0000256" key="1">
    <source>
        <dbReference type="SAM" id="Phobius"/>
    </source>
</evidence>
<name>A0A166EAJ7_9EURY</name>
<evidence type="ECO:0000313" key="3">
    <source>
        <dbReference type="Proteomes" id="UP000077275"/>
    </source>
</evidence>
<protein>
    <submittedName>
        <fullName evidence="2">Uncharacterized protein</fullName>
    </submittedName>
</protein>
<reference evidence="2 3" key="1">
    <citation type="submission" date="2016-04" db="EMBL/GenBank/DDBJ databases">
        <title>Genome sequence of Methanobrevibacter cuticularis DSM 11139.</title>
        <authorList>
            <person name="Poehlein A."/>
            <person name="Seedorf H."/>
            <person name="Daniel R."/>
        </authorList>
    </citation>
    <scope>NUCLEOTIDE SEQUENCE [LARGE SCALE GENOMIC DNA]</scope>
    <source>
        <strain evidence="2 3">DSM 11139</strain>
    </source>
</reference>
<dbReference type="AlphaFoldDB" id="A0A166EAJ7"/>
<organism evidence="2 3">
    <name type="scientific">Methanobrevibacter cuticularis</name>
    <dbReference type="NCBI Taxonomy" id="47311"/>
    <lineage>
        <taxon>Archaea</taxon>
        <taxon>Methanobacteriati</taxon>
        <taxon>Methanobacteriota</taxon>
        <taxon>Methanomada group</taxon>
        <taxon>Methanobacteria</taxon>
        <taxon>Methanobacteriales</taxon>
        <taxon>Methanobacteriaceae</taxon>
        <taxon>Methanobrevibacter</taxon>
    </lineage>
</organism>
<gene>
    <name evidence="2" type="ORF">MBCUT_08360</name>
</gene>
<keyword evidence="1" id="KW-0812">Transmembrane</keyword>
<feature type="transmembrane region" description="Helical" evidence="1">
    <location>
        <begin position="130"/>
        <end position="149"/>
    </location>
</feature>
<accession>A0A166EAJ7</accession>
<feature type="transmembrane region" description="Helical" evidence="1">
    <location>
        <begin position="54"/>
        <end position="71"/>
    </location>
</feature>
<dbReference type="STRING" id="47311.MBCUT_08360"/>
<keyword evidence="3" id="KW-1185">Reference proteome</keyword>
<proteinExistence type="predicted"/>
<feature type="transmembrane region" description="Helical" evidence="1">
    <location>
        <begin position="30"/>
        <end position="47"/>
    </location>
</feature>
<dbReference type="Proteomes" id="UP000077275">
    <property type="component" value="Unassembled WGS sequence"/>
</dbReference>
<dbReference type="PATRIC" id="fig|47311.3.peg.921"/>
<dbReference type="RefSeq" id="WP_245634937.1">
    <property type="nucleotide sequence ID" value="NZ_LWMW01000092.1"/>
</dbReference>